<comment type="caution">
    <text evidence="1">The sequence shown here is derived from an EMBL/GenBank/DDBJ whole genome shotgun (WGS) entry which is preliminary data.</text>
</comment>
<evidence type="ECO:0000313" key="1">
    <source>
        <dbReference type="EMBL" id="OGZ30283.1"/>
    </source>
</evidence>
<dbReference type="Proteomes" id="UP000177486">
    <property type="component" value="Unassembled WGS sequence"/>
</dbReference>
<gene>
    <name evidence="1" type="ORF">A2931_04125</name>
</gene>
<accession>A0A1G2EX17</accession>
<protein>
    <submittedName>
        <fullName evidence="1">Uncharacterized protein</fullName>
    </submittedName>
</protein>
<proteinExistence type="predicted"/>
<sequence>MLRSRSEIVEMEAELKESVGIAKKTLELAKKNKSTCAFEAEEWLNCLEEQLKTLMQFKDFSSKVAEGALAEVEEKFFPDLAEVLSYRKDILFFEHGPKDDNTDSVLSPALAYNKEGKSKLPASANEARKRAHILWHRKFILEWLLKQADNKKN</sequence>
<name>A0A1G2EX17_9BACT</name>
<dbReference type="AlphaFoldDB" id="A0A1G2EX17"/>
<organism evidence="1 2">
    <name type="scientific">Candidatus Niyogibacteria bacterium RIFCSPLOWO2_01_FULL_45_48</name>
    <dbReference type="NCBI Taxonomy" id="1801724"/>
    <lineage>
        <taxon>Bacteria</taxon>
        <taxon>Candidatus Niyogiibacteriota</taxon>
    </lineage>
</organism>
<dbReference type="EMBL" id="MHMQ01000023">
    <property type="protein sequence ID" value="OGZ30283.1"/>
    <property type="molecule type" value="Genomic_DNA"/>
</dbReference>
<evidence type="ECO:0000313" key="2">
    <source>
        <dbReference type="Proteomes" id="UP000177486"/>
    </source>
</evidence>
<reference evidence="1 2" key="1">
    <citation type="journal article" date="2016" name="Nat. Commun.">
        <title>Thousands of microbial genomes shed light on interconnected biogeochemical processes in an aquifer system.</title>
        <authorList>
            <person name="Anantharaman K."/>
            <person name="Brown C.T."/>
            <person name="Hug L.A."/>
            <person name="Sharon I."/>
            <person name="Castelle C.J."/>
            <person name="Probst A.J."/>
            <person name="Thomas B.C."/>
            <person name="Singh A."/>
            <person name="Wilkins M.J."/>
            <person name="Karaoz U."/>
            <person name="Brodie E.L."/>
            <person name="Williams K.H."/>
            <person name="Hubbard S.S."/>
            <person name="Banfield J.F."/>
        </authorList>
    </citation>
    <scope>NUCLEOTIDE SEQUENCE [LARGE SCALE GENOMIC DNA]</scope>
</reference>